<dbReference type="InterPro" id="IPR045210">
    <property type="entry name" value="RING-Ubox_PUB"/>
</dbReference>
<dbReference type="InterPro" id="IPR058678">
    <property type="entry name" value="ARM_PUB"/>
</dbReference>
<dbReference type="Pfam" id="PF04564">
    <property type="entry name" value="U-box"/>
    <property type="match status" value="1"/>
</dbReference>
<proteinExistence type="predicted"/>
<organism evidence="9 10">
    <name type="scientific">Hibiscus syriacus</name>
    <name type="common">Rose of Sharon</name>
    <dbReference type="NCBI Taxonomy" id="106335"/>
    <lineage>
        <taxon>Eukaryota</taxon>
        <taxon>Viridiplantae</taxon>
        <taxon>Streptophyta</taxon>
        <taxon>Embryophyta</taxon>
        <taxon>Tracheophyta</taxon>
        <taxon>Spermatophyta</taxon>
        <taxon>Magnoliopsida</taxon>
        <taxon>eudicotyledons</taxon>
        <taxon>Gunneridae</taxon>
        <taxon>Pentapetalae</taxon>
        <taxon>rosids</taxon>
        <taxon>malvids</taxon>
        <taxon>Malvales</taxon>
        <taxon>Malvaceae</taxon>
        <taxon>Malvoideae</taxon>
        <taxon>Hibiscus</taxon>
    </lineage>
</organism>
<dbReference type="InterPro" id="IPR011989">
    <property type="entry name" value="ARM-like"/>
</dbReference>
<dbReference type="UniPathway" id="UPA00143"/>
<dbReference type="AlphaFoldDB" id="A0A6A2ZX31"/>
<dbReference type="FunFam" id="3.30.40.10:FF:000502">
    <property type="entry name" value="RING-type E3 ubiquitin transferase"/>
    <property type="match status" value="1"/>
</dbReference>
<comment type="pathway">
    <text evidence="3 7">Protein modification; protein ubiquitination.</text>
</comment>
<sequence length="408" mass="46385">MGRDDLYITVPSFFRCPISLDVMKSPVSLCTGVTYDRASIQRWLDDGNNTCPATMQVLKTKELVPNRNLQRLIQIWFDSVARRQLDAVSGPKSVFVPSRNQVKLLIKHLDNNNCFSSLTKILHFAKESDENRQFLARIDCFFNKVFDFMRNEEFDFKLVEKVVKLLDLMSNNVSDKKPLLETNCLSTILLVLQRGNSDSQIQAVRLLESVAIDEESKLKIAHKEGLIPELVKSLRKEKNPRLIEASLSCLIAITTPKRVKIKLIQHRTIPELKNLLSQPNTTIPITEKSLKLLEALSTCKEERAAEIWRDTVLLQRVVEKVMKVSSNATEHSVAILWSGCYLFRERKAREAVAGGGNGMMMTKLLLLMQSNCSPAVRQMSADLLKIFRVSSKLCLSSYNTKTTHIMPF</sequence>
<dbReference type="Pfam" id="PF25598">
    <property type="entry name" value="ARM_PUB"/>
    <property type="match status" value="1"/>
</dbReference>
<dbReference type="SUPFAM" id="SSF48371">
    <property type="entry name" value="ARM repeat"/>
    <property type="match status" value="1"/>
</dbReference>
<evidence type="ECO:0000313" key="9">
    <source>
        <dbReference type="EMBL" id="KAE8696253.1"/>
    </source>
</evidence>
<dbReference type="GO" id="GO:0016567">
    <property type="term" value="P:protein ubiquitination"/>
    <property type="evidence" value="ECO:0007669"/>
    <property type="project" value="UniProtKB-UniRule"/>
</dbReference>
<dbReference type="PANTHER" id="PTHR22849">
    <property type="entry name" value="WDSAM1 PROTEIN"/>
    <property type="match status" value="1"/>
</dbReference>
<dbReference type="PROSITE" id="PS51698">
    <property type="entry name" value="U_BOX"/>
    <property type="match status" value="1"/>
</dbReference>
<dbReference type="CDD" id="cd16664">
    <property type="entry name" value="RING-Ubox_PUB"/>
    <property type="match status" value="1"/>
</dbReference>
<evidence type="ECO:0000256" key="2">
    <source>
        <dbReference type="ARBA" id="ARBA00003861"/>
    </source>
</evidence>
<dbReference type="InterPro" id="IPR045185">
    <property type="entry name" value="PUB22/23/24-like"/>
</dbReference>
<keyword evidence="6 7" id="KW-0833">Ubl conjugation pathway</keyword>
<dbReference type="PANTHER" id="PTHR22849:SF20">
    <property type="entry name" value="U-BOX DOMAIN-CONTAINING PROTEIN 27-RELATED"/>
    <property type="match status" value="1"/>
</dbReference>
<comment type="caution">
    <text evidence="9">The sequence shown here is derived from an EMBL/GenBank/DDBJ whole genome shotgun (WGS) entry which is preliminary data.</text>
</comment>
<keyword evidence="10" id="KW-1185">Reference proteome</keyword>
<evidence type="ECO:0000256" key="5">
    <source>
        <dbReference type="ARBA" id="ARBA00022737"/>
    </source>
</evidence>
<evidence type="ECO:0000313" key="10">
    <source>
        <dbReference type="Proteomes" id="UP000436088"/>
    </source>
</evidence>
<dbReference type="InterPro" id="IPR003613">
    <property type="entry name" value="Ubox_domain"/>
</dbReference>
<evidence type="ECO:0000256" key="3">
    <source>
        <dbReference type="ARBA" id="ARBA00004906"/>
    </source>
</evidence>
<dbReference type="EMBL" id="VEPZ02001069">
    <property type="protein sequence ID" value="KAE8696253.1"/>
    <property type="molecule type" value="Genomic_DNA"/>
</dbReference>
<feature type="domain" description="U-box" evidence="8">
    <location>
        <begin position="9"/>
        <end position="83"/>
    </location>
</feature>
<protein>
    <recommendedName>
        <fullName evidence="7 8">U-box domain-containing protein</fullName>
        <ecNumber evidence="7">2.3.2.27</ecNumber>
    </recommendedName>
    <alternativeName>
        <fullName evidence="7">RING-type E3 ubiquitin transferase PUB</fullName>
    </alternativeName>
</protein>
<evidence type="ECO:0000256" key="7">
    <source>
        <dbReference type="RuleBase" id="RU369093"/>
    </source>
</evidence>
<name>A0A6A2ZX31_HIBSY</name>
<dbReference type="EC" id="2.3.2.27" evidence="7"/>
<gene>
    <name evidence="9" type="ORF">F3Y22_tig00110676pilonHSYRG00294</name>
</gene>
<evidence type="ECO:0000256" key="6">
    <source>
        <dbReference type="ARBA" id="ARBA00022786"/>
    </source>
</evidence>
<evidence type="ECO:0000259" key="8">
    <source>
        <dbReference type="PROSITE" id="PS51698"/>
    </source>
</evidence>
<dbReference type="SUPFAM" id="SSF57850">
    <property type="entry name" value="RING/U-box"/>
    <property type="match status" value="1"/>
</dbReference>
<dbReference type="GO" id="GO:0061630">
    <property type="term" value="F:ubiquitin protein ligase activity"/>
    <property type="evidence" value="ECO:0007669"/>
    <property type="project" value="UniProtKB-UniRule"/>
</dbReference>
<comment type="catalytic activity">
    <reaction evidence="1 7">
        <text>S-ubiquitinyl-[E2 ubiquitin-conjugating enzyme]-L-cysteine + [acceptor protein]-L-lysine = [E2 ubiquitin-conjugating enzyme]-L-cysteine + N(6)-ubiquitinyl-[acceptor protein]-L-lysine.</text>
        <dbReference type="EC" id="2.3.2.27"/>
    </reaction>
</comment>
<accession>A0A6A2ZX31</accession>
<dbReference type="Gene3D" id="3.30.40.10">
    <property type="entry name" value="Zinc/RING finger domain, C3HC4 (zinc finger)"/>
    <property type="match status" value="1"/>
</dbReference>
<comment type="function">
    <text evidence="2 7">Functions as an E3 ubiquitin ligase.</text>
</comment>
<reference evidence="9" key="1">
    <citation type="submission" date="2019-09" db="EMBL/GenBank/DDBJ databases">
        <title>Draft genome information of white flower Hibiscus syriacus.</title>
        <authorList>
            <person name="Kim Y.-M."/>
        </authorList>
    </citation>
    <scope>NUCLEOTIDE SEQUENCE [LARGE SCALE GENOMIC DNA]</scope>
    <source>
        <strain evidence="9">YM2019G1</strain>
    </source>
</reference>
<evidence type="ECO:0000256" key="1">
    <source>
        <dbReference type="ARBA" id="ARBA00000900"/>
    </source>
</evidence>
<dbReference type="Gene3D" id="1.25.10.10">
    <property type="entry name" value="Leucine-rich Repeat Variant"/>
    <property type="match status" value="1"/>
</dbReference>
<keyword evidence="5" id="KW-0677">Repeat</keyword>
<dbReference type="OrthoDB" id="10064100at2759"/>
<evidence type="ECO:0000256" key="4">
    <source>
        <dbReference type="ARBA" id="ARBA00022679"/>
    </source>
</evidence>
<dbReference type="Proteomes" id="UP000436088">
    <property type="component" value="Unassembled WGS sequence"/>
</dbReference>
<dbReference type="SMART" id="SM00504">
    <property type="entry name" value="Ubox"/>
    <property type="match status" value="1"/>
</dbReference>
<keyword evidence="4 7" id="KW-0808">Transferase</keyword>
<dbReference type="InterPro" id="IPR016024">
    <property type="entry name" value="ARM-type_fold"/>
</dbReference>
<dbReference type="InterPro" id="IPR013083">
    <property type="entry name" value="Znf_RING/FYVE/PHD"/>
</dbReference>